<keyword evidence="8" id="KW-0206">Cytoskeleton</keyword>
<dbReference type="GO" id="GO:0016020">
    <property type="term" value="C:membrane"/>
    <property type="evidence" value="ECO:0007669"/>
    <property type="project" value="InterPro"/>
</dbReference>
<keyword evidence="5" id="KW-0732">Signal</keyword>
<evidence type="ECO:0000256" key="7">
    <source>
        <dbReference type="ARBA" id="ARBA00022837"/>
    </source>
</evidence>
<dbReference type="InterPro" id="IPR041470">
    <property type="entry name" value="GCP_N"/>
</dbReference>
<dbReference type="PROSITE" id="PS50186">
    <property type="entry name" value="DEP"/>
    <property type="match status" value="1"/>
</dbReference>
<protein>
    <recommendedName>
        <fullName evidence="10">DEP domain-containing protein</fullName>
    </recommendedName>
</protein>
<dbReference type="GO" id="GO:0000930">
    <property type="term" value="C:gamma-tubulin complex"/>
    <property type="evidence" value="ECO:0007669"/>
    <property type="project" value="TreeGrafter"/>
</dbReference>
<dbReference type="PANTHER" id="PTHR19302:SF13">
    <property type="entry name" value="GAMMA-TUBULIN COMPLEX COMPONENT 2"/>
    <property type="match status" value="1"/>
</dbReference>
<dbReference type="InterPro" id="IPR040457">
    <property type="entry name" value="GCP_C"/>
</dbReference>
<evidence type="ECO:0000256" key="5">
    <source>
        <dbReference type="ARBA" id="ARBA00022729"/>
    </source>
</evidence>
<dbReference type="InterPro" id="IPR036390">
    <property type="entry name" value="WH_DNA-bd_sf"/>
</dbReference>
<evidence type="ECO:0000256" key="8">
    <source>
        <dbReference type="ARBA" id="ARBA00023212"/>
    </source>
</evidence>
<evidence type="ECO:0000259" key="10">
    <source>
        <dbReference type="PROSITE" id="PS50186"/>
    </source>
</evidence>
<sequence>MVSSSNRHRACRRGLQDLEQAQVDQWESHVVHDLPLLCRLIGEVHYSDIVSLYCAGGSCRGKFLSVDAATQTLTMKKGPVISNSEKWRLVNPVAETHDDYPANKQDSFASVDAASKLWEQQKVITTSDKVMLKMNMADLFLSNRPDRYGRDDDTPTLSSTAILSKENDGINDTMQIWKVTKSNLPYDPEWNRERPYLTCDALVQPQAKRHHAADNGDLNLPPLSTYPPSMQESIVVDDLLYVFLGVEGRYIKLAVTESRVDASKPQRSLKFGLNQPAGDTNARKVFSFLMERASVPYLKMVERWIYHGDLVDPYDEFMIRRDDQVSKEDVQDNPYSTYWQSRYTIRAPQVPLFLSRVAQKILTAGKYLNVFRTCNRQVDCPFAGAIIFSPSESVYEELIDKAHGFASRMLLDLFVRDNDLQNRLISLKHYFLMDQGDFFVDFMDVAEEELKLRADKLSLSRLESLLHLSLQTSTCSSDPYKDDLQCFLSPHNLISHMEAIHQRAQKGPGDSLTTFESSSIGHPGYKVIDAFTLDYNVKWPLSLVISCGALTKYQMIFRHIFFCKHVERQLCDAWLNHQATKELSLRSALGPSFCLRQRMLHFQQNFVYYMMFEVISPRWHDFQQQLACAGTVDDILEFQGEFLDICLKECLLTDPDLLRVLTKLMTVCMTFANSIECFTRPYFLDEETIKAEREAERDRRAEKKAREEAETALASYQRQTGTFRGGGKKKGSVLRRRQSSQVDMRRARIKELSDDVKRALTEREGDQENPFVRMTNDLENQFDSLLGEFMQQLLRRSLLQQNSHLSNLCTRLDYNGFYTNGIARFRGVFIDVAGSPYKLRYTTDLVLDGGNTVVTNPFTVAQGVCNKVVIMNAPTAAKGGKAFSIQPVLKLIDSGGNTLEADSSSLVRVSIAANPSRGALKPTDALIAYVRKGFAVFRGLKIDKAGSGYSLRFTVYNKVEGKNQWKKLDIQNVTGTFDVLMGTPVSLYLQRNLSDGVLDGQPNEVQPVVALLDSGGNVVSSLETGSVTAAMVSSASVSSSIVVDTSAAPFLTVSSVRAVTSASYPMPYGVGARVSIQVTFSDEVAVKGAPTLELASSTGGYPRLFLETGPIKRPAGYFSGSGSKVLTFVYRVSTGDTSGGGFLNYRDAQALSFNGGTITRYLVGSSGMVGPPAVISLADSTIAGKALMNNAHLTIDGLPPTVTGITMSSAPSTTVTRDNEVVISISFSALVTVDTTKGTPSLQMAVGDYNREAVYTSGNNTQALLFSYIVRLGDEAPNGLGDVASGLTYVSQSALTLNSGTALRFEYTIKTGDTARSLDYADTTALDVNGARILTCTASTNVAPTQNVDLHLNPPGGRLLGTTVKPVTFGKATFTDLVVDRLGFDYRVMFYTLYEQSMLETTVDFDMLSSAVYGLRSSPYASGDNLGSSVDIDGNTLVLGGPGASEPIAAVQVVTALGDSKTFVNEIQVLETTAKQQPAVQVLTSTAAPGETIGGWFYLKLGFVGPTRRLPFNADPVQVSVAMELDLGFDPQTISVSRELNTYCACSNGYVWYITFLYAEGPLEALVAISTQLTGRCNVDEADLSTILTQDLHLNVWSISRAVSSAMNTYTWSITFTASDTLYDVPQLTPQGVLLTGYGAGLTVRTERNGQGRLSGSFRLRFRTDLFPNDETDDISVSATDHDVEVALEKLVSVNDVIVQRTASMNAFGGFSWTVTFVQVNTKNDYGPVVDTSGNLPALAPVTTKLQGTNARVVIQAGGYEPSALTADGLGTNWGVPGGSAVWSLFQTLSAAPQVITSGDRFGEAVAVSGSTTTTVAVGAPGYATDSGAVFVFDLVGGYFQSRQMLLQESPVMAPGDRFGNALDLDMFSTYTLVVGAHRHTFRRVGAIDAVDNGLALVFTRRSSNDILFALQQVLYGSDTRANDRFGTSVAVAKDTIVVGAHELYEGARTIRKPVQAITTSVLDSETTGIIQGGSFVLSFLQSNAGEDPTSMTTLKRMQTQSIVYDISPSGLEAILERDFEMTNIIVRRDGPSTSKEYTWYVTFADSSGEVPLLEADTTELLGAEVTVTQTIRMAPVLRGTAYAFTRDANGKWTEQASLFPRKKQYFAWFGSAVAVDKRTAIVGAPNLDTYVTGTNSGGGFVFDLGILSLRFSFKTYNVLEGDKWDVVVQRCSSYGAFCAIDVSAAPQLYINYDTGDAFSDRQSGPTYVAVDPQDVAGQEPFPQMSKGRWLTAESVGTANGRNQFYGSRELRSLWVDALFDYAGTDSVQYQILERTVEQEYAFGQALDMDRRTIIVGAPFSDGGAFTAQQYHSDDFDRRFFGRGTTREIGYGSTTAEIKAALEGTDGRDGDGSTIEALGFRLLEVIRTGMIDQGFSWSVTFIGEILVIPVLTATWSGYGCTSCKAFSSSYATDPSRQVAVSETVAIGSKWRQQTRIMAPDGNPGDQFGFSVAISGEQTIVGAASSSALTSTTWDFETGDLTGWLTTGTAFDQQPTYGDNSYARINTYRPYQYPGAAPPGQSAHHEGRYWVGTFEARTGAGKATTAAQRAAQMCAFANDELCRAPNYKLPSASAPAGTTQGDGPQGTLISLPFTIEGPWMSFRVGGGCDVRVVYVELLIDGQSAAVPETVAAEQIAVEVTSRGSTTKPTNTARPVSATSKLRATGRCDETMQEVTWDLSAFQNRSAQIRVVDASSSVVWGHINFDDVRFSWGATRVAQVSTSKAGEAYTFRRRAPGTQFPTAKCEGMNRWYCEWEFQARLIASDKRGEDRFGFNVAVDDTTGLAVISAPGQRAVDANNTIEHILTDGLDASKEGLTVMEEVGSVYVYRRADEVRDGAGVLLRTPSLDSSDLVVGAPGISISPVLPQAGRAFAYDLAVAGVRFTNPWFACIEGNADGLVGLTLSRSAATSNLTRALTIGYATEDRSAVGVDAMKFAACLKIPSTQRKDCGDYQQIAGEVTFAAGETSKLVTIPIMEDTCFEQWEEHFVVRLHVPGGEPLLGEHFIARKFRKCFSGVEAVDWILQHKQARDTYEAVRKGQTLLDQHFITMVDGAAKFQCHPKRFYSFTSMATTA</sequence>
<dbReference type="Pfam" id="PF17681">
    <property type="entry name" value="GCP_N_terminal"/>
    <property type="match status" value="1"/>
</dbReference>
<feature type="coiled-coil region" evidence="9">
    <location>
        <begin position="692"/>
        <end position="719"/>
    </location>
</feature>
<dbReference type="InterPro" id="IPR003644">
    <property type="entry name" value="Calx_beta"/>
</dbReference>
<proteinExistence type="inferred from homology"/>
<keyword evidence="6" id="KW-0677">Repeat</keyword>
<accession>A0A3R7H5Q0</accession>
<gene>
    <name evidence="11" type="ORF">BBJ29_001355</name>
</gene>
<dbReference type="InterPro" id="IPR007259">
    <property type="entry name" value="GCP"/>
</dbReference>
<dbReference type="Pfam" id="PF03160">
    <property type="entry name" value="Calx-beta"/>
    <property type="match status" value="1"/>
</dbReference>
<dbReference type="GO" id="GO:0051011">
    <property type="term" value="F:microtubule minus-end binding"/>
    <property type="evidence" value="ECO:0007669"/>
    <property type="project" value="TreeGrafter"/>
</dbReference>
<dbReference type="Pfam" id="PF00610">
    <property type="entry name" value="DEP"/>
    <property type="match status" value="1"/>
</dbReference>
<evidence type="ECO:0000256" key="6">
    <source>
        <dbReference type="ARBA" id="ARBA00022737"/>
    </source>
</evidence>
<evidence type="ECO:0000256" key="3">
    <source>
        <dbReference type="ARBA" id="ARBA00022490"/>
    </source>
</evidence>
<reference evidence="11 12" key="1">
    <citation type="submission" date="2018-07" db="EMBL/GenBank/DDBJ databases">
        <title>Genome sequencing of oomycete isolates from Chile give support for New Zealand origin for Phytophthora kernoviae and make available the first Nothophytophthora sp. genome.</title>
        <authorList>
            <person name="Studholme D.J."/>
            <person name="Sanfuentes E."/>
            <person name="Panda P."/>
            <person name="Hill R."/>
            <person name="Sambles C."/>
            <person name="Grant M."/>
            <person name="Williams N.M."/>
            <person name="Mcdougal R.L."/>
        </authorList>
    </citation>
    <scope>NUCLEOTIDE SEQUENCE [LARGE SCALE GENOMIC DNA]</scope>
    <source>
        <strain evidence="11">Chile7</strain>
    </source>
</reference>
<dbReference type="InterPro" id="IPR000591">
    <property type="entry name" value="DEP_dom"/>
</dbReference>
<evidence type="ECO:0000256" key="2">
    <source>
        <dbReference type="ARBA" id="ARBA00010337"/>
    </source>
</evidence>
<dbReference type="GO" id="GO:0005874">
    <property type="term" value="C:microtubule"/>
    <property type="evidence" value="ECO:0007669"/>
    <property type="project" value="UniProtKB-KW"/>
</dbReference>
<dbReference type="InterPro" id="IPR013517">
    <property type="entry name" value="FG-GAP"/>
</dbReference>
<dbReference type="GO" id="GO:0051225">
    <property type="term" value="P:spindle assembly"/>
    <property type="evidence" value="ECO:0007669"/>
    <property type="project" value="TreeGrafter"/>
</dbReference>
<keyword evidence="3" id="KW-0963">Cytoplasm</keyword>
<dbReference type="GO" id="GO:0000922">
    <property type="term" value="C:spindle pole"/>
    <property type="evidence" value="ECO:0007669"/>
    <property type="project" value="InterPro"/>
</dbReference>
<comment type="caution">
    <text evidence="11">The sequence shown here is derived from an EMBL/GenBank/DDBJ whole genome shotgun (WGS) entry which is preliminary data.</text>
</comment>
<keyword evidence="9" id="KW-0175">Coiled coil</keyword>
<dbReference type="Gene3D" id="1.20.120.1900">
    <property type="entry name" value="Gamma-tubulin complex, C-terminal domain"/>
    <property type="match status" value="1"/>
</dbReference>
<dbReference type="Pfam" id="PF04130">
    <property type="entry name" value="GCP_C_terminal"/>
    <property type="match status" value="1"/>
</dbReference>
<dbReference type="GO" id="GO:0007020">
    <property type="term" value="P:microtubule nucleation"/>
    <property type="evidence" value="ECO:0007669"/>
    <property type="project" value="InterPro"/>
</dbReference>
<dbReference type="InterPro" id="IPR028994">
    <property type="entry name" value="Integrin_alpha_N"/>
</dbReference>
<dbReference type="GO" id="GO:0031122">
    <property type="term" value="P:cytoplasmic microtubule organization"/>
    <property type="evidence" value="ECO:0007669"/>
    <property type="project" value="TreeGrafter"/>
</dbReference>
<keyword evidence="4" id="KW-0493">Microtubule</keyword>
<evidence type="ECO:0000256" key="9">
    <source>
        <dbReference type="SAM" id="Coils"/>
    </source>
</evidence>
<dbReference type="EMBL" id="MBAD02001221">
    <property type="protein sequence ID" value="RLN57020.1"/>
    <property type="molecule type" value="Genomic_DNA"/>
</dbReference>
<comment type="subcellular location">
    <subcellularLocation>
        <location evidence="1">Cytoplasm</location>
        <location evidence="1">Cytoskeleton</location>
    </subcellularLocation>
</comment>
<dbReference type="Pfam" id="PF14312">
    <property type="entry name" value="FG-GAP_2"/>
    <property type="match status" value="5"/>
</dbReference>
<dbReference type="GO" id="GO:0043015">
    <property type="term" value="F:gamma-tubulin binding"/>
    <property type="evidence" value="ECO:0007669"/>
    <property type="project" value="InterPro"/>
</dbReference>
<keyword evidence="7" id="KW-0106">Calcium</keyword>
<evidence type="ECO:0000256" key="1">
    <source>
        <dbReference type="ARBA" id="ARBA00004245"/>
    </source>
</evidence>
<dbReference type="Gene3D" id="2.60.40.2030">
    <property type="match status" value="1"/>
</dbReference>
<comment type="similarity">
    <text evidence="2">Belongs to the TUBGCP family.</text>
</comment>
<evidence type="ECO:0000256" key="4">
    <source>
        <dbReference type="ARBA" id="ARBA00022701"/>
    </source>
</evidence>
<dbReference type="SUPFAM" id="SSF46785">
    <property type="entry name" value="Winged helix' DNA-binding domain"/>
    <property type="match status" value="1"/>
</dbReference>
<dbReference type="CDD" id="cd04371">
    <property type="entry name" value="DEP"/>
    <property type="match status" value="1"/>
</dbReference>
<dbReference type="InterPro" id="IPR038081">
    <property type="entry name" value="CalX-like_sf"/>
</dbReference>
<dbReference type="Gene3D" id="1.10.10.10">
    <property type="entry name" value="Winged helix-like DNA-binding domain superfamily/Winged helix DNA-binding domain"/>
    <property type="match status" value="1"/>
</dbReference>
<evidence type="ECO:0000313" key="11">
    <source>
        <dbReference type="EMBL" id="RLN57020.1"/>
    </source>
</evidence>
<feature type="domain" description="DEP" evidence="10">
    <location>
        <begin position="3007"/>
        <end position="3066"/>
    </location>
</feature>
<dbReference type="PANTHER" id="PTHR19302">
    <property type="entry name" value="GAMMA TUBULIN COMPLEX PROTEIN"/>
    <property type="match status" value="1"/>
</dbReference>
<dbReference type="GO" id="GO:0000278">
    <property type="term" value="P:mitotic cell cycle"/>
    <property type="evidence" value="ECO:0007669"/>
    <property type="project" value="TreeGrafter"/>
</dbReference>
<dbReference type="GO" id="GO:0051321">
    <property type="term" value="P:meiotic cell cycle"/>
    <property type="evidence" value="ECO:0007669"/>
    <property type="project" value="TreeGrafter"/>
</dbReference>
<organism evidence="11 12">
    <name type="scientific">Phytophthora kernoviae</name>
    <dbReference type="NCBI Taxonomy" id="325452"/>
    <lineage>
        <taxon>Eukaryota</taxon>
        <taxon>Sar</taxon>
        <taxon>Stramenopiles</taxon>
        <taxon>Oomycota</taxon>
        <taxon>Peronosporomycetes</taxon>
        <taxon>Peronosporales</taxon>
        <taxon>Peronosporaceae</taxon>
        <taxon>Phytophthora</taxon>
    </lineage>
</organism>
<name>A0A3R7H5Q0_9STRA</name>
<evidence type="ECO:0000313" key="12">
    <source>
        <dbReference type="Proteomes" id="UP000284657"/>
    </source>
</evidence>
<dbReference type="SUPFAM" id="SSF141072">
    <property type="entry name" value="CalX-like"/>
    <property type="match status" value="1"/>
</dbReference>
<dbReference type="InterPro" id="IPR036388">
    <property type="entry name" value="WH-like_DNA-bd_sf"/>
</dbReference>
<dbReference type="Gene3D" id="2.130.10.130">
    <property type="entry name" value="Integrin alpha, N-terminal"/>
    <property type="match status" value="1"/>
</dbReference>
<dbReference type="SMART" id="SM00049">
    <property type="entry name" value="DEP"/>
    <property type="match status" value="1"/>
</dbReference>
<dbReference type="GO" id="GO:0035556">
    <property type="term" value="P:intracellular signal transduction"/>
    <property type="evidence" value="ECO:0007669"/>
    <property type="project" value="InterPro"/>
</dbReference>
<dbReference type="InterPro" id="IPR042241">
    <property type="entry name" value="GCP_C_sf"/>
</dbReference>
<dbReference type="Proteomes" id="UP000284657">
    <property type="component" value="Unassembled WGS sequence"/>
</dbReference>